<dbReference type="EMBL" id="CP129013">
    <property type="protein sequence ID" value="WLR42408.1"/>
    <property type="molecule type" value="Genomic_DNA"/>
</dbReference>
<organism evidence="2 3">
    <name type="scientific">Bacillus carboniphilus</name>
    <dbReference type="NCBI Taxonomy" id="86663"/>
    <lineage>
        <taxon>Bacteria</taxon>
        <taxon>Bacillati</taxon>
        <taxon>Bacillota</taxon>
        <taxon>Bacilli</taxon>
        <taxon>Bacillales</taxon>
        <taxon>Bacillaceae</taxon>
        <taxon>Bacillus</taxon>
    </lineage>
</organism>
<reference evidence="2 3" key="1">
    <citation type="submission" date="2023-06" db="EMBL/GenBank/DDBJ databases">
        <title>Five Gram-positive bacteria isolated from mangrove sediments in Shenzhen, Guangdong, China.</title>
        <authorList>
            <person name="Yu S."/>
            <person name="Zheng W."/>
            <person name="Huang Y."/>
        </authorList>
    </citation>
    <scope>NUCLEOTIDE SEQUENCE [LARGE SCALE GENOMIC DNA]</scope>
    <source>
        <strain evidence="2 3">SaN35-3</strain>
    </source>
</reference>
<feature type="transmembrane region" description="Helical" evidence="1">
    <location>
        <begin position="40"/>
        <end position="61"/>
    </location>
</feature>
<keyword evidence="1" id="KW-0472">Membrane</keyword>
<sequence length="286" mass="33242">MFAWETNKRHYIAISLVFIVLTTNLLLYRSPIDLPTESKWVVFGSLFDLAIFVPLILLAIYKKKSDSIKRFIIFMAAGLVIARFLISENHLEPFIVLTYVGFAIEGFILLFEFTILLILLRYLPKIYKQVRMCEDSLLHSFPKAVEGNVRKNPLVQVVVSEMLMFYYALGSWRQKAPNGKEYFTLHKNTSFIAFRVMIIHAIILETISLHWWLHNQSMVLSIVLLILNIYSILFFIGDIQSLRLNPIKITDQHLYLSMGLMKKMKIPLENISAINIDAQLLEKKIK</sequence>
<feature type="transmembrane region" description="Helical" evidence="1">
    <location>
        <begin position="12"/>
        <end position="28"/>
    </location>
</feature>
<dbReference type="RefSeq" id="WP_306019735.1">
    <property type="nucleotide sequence ID" value="NZ_CP129013.1"/>
</dbReference>
<feature type="transmembrane region" description="Helical" evidence="1">
    <location>
        <begin position="68"/>
        <end position="86"/>
    </location>
</feature>
<keyword evidence="1" id="KW-1133">Transmembrane helix</keyword>
<protein>
    <submittedName>
        <fullName evidence="2">Beta-carotene 15,15'-monooxygenase</fullName>
    </submittedName>
</protein>
<gene>
    <name evidence="2" type="ORF">LC087_17150</name>
</gene>
<feature type="transmembrane region" description="Helical" evidence="1">
    <location>
        <begin position="98"/>
        <end position="123"/>
    </location>
</feature>
<feature type="transmembrane region" description="Helical" evidence="1">
    <location>
        <begin position="219"/>
        <end position="239"/>
    </location>
</feature>
<evidence type="ECO:0000313" key="3">
    <source>
        <dbReference type="Proteomes" id="UP001197974"/>
    </source>
</evidence>
<feature type="transmembrane region" description="Helical" evidence="1">
    <location>
        <begin position="192"/>
        <end position="213"/>
    </location>
</feature>
<evidence type="ECO:0000256" key="1">
    <source>
        <dbReference type="SAM" id="Phobius"/>
    </source>
</evidence>
<dbReference type="Proteomes" id="UP001197974">
    <property type="component" value="Chromosome"/>
</dbReference>
<evidence type="ECO:0000313" key="2">
    <source>
        <dbReference type="EMBL" id="WLR42408.1"/>
    </source>
</evidence>
<keyword evidence="1" id="KW-0812">Transmembrane</keyword>
<name>A0ABY9JVW0_9BACI</name>
<keyword evidence="3" id="KW-1185">Reference proteome</keyword>
<accession>A0ABY9JVW0</accession>
<proteinExistence type="predicted"/>